<dbReference type="STRING" id="1424334.W822_07410"/>
<dbReference type="EMBL" id="AYXT01000009">
    <property type="protein sequence ID" value="ETF02675.1"/>
    <property type="molecule type" value="Genomic_DNA"/>
</dbReference>
<dbReference type="PANTHER" id="PTHR33677">
    <property type="entry name" value="TRANSCRIPTIONAL REPRESSOR FRMR-RELATED"/>
    <property type="match status" value="1"/>
</dbReference>
<dbReference type="OrthoDB" id="9806052at2"/>
<reference evidence="2 3" key="1">
    <citation type="journal article" date="2014" name="Genome Announc.">
        <title>Draft Genome Sequence of Advenella kashmirensis Strain W13003, a Polycyclic Aromatic Hydrocarbon-Degrading Bacterium.</title>
        <authorList>
            <person name="Wang X."/>
            <person name="Jin D."/>
            <person name="Zhou L."/>
            <person name="Wu L."/>
            <person name="An W."/>
            <person name="Zhao L."/>
        </authorList>
    </citation>
    <scope>NUCLEOTIDE SEQUENCE [LARGE SCALE GENOMIC DNA]</scope>
    <source>
        <strain evidence="2 3">W13003</strain>
    </source>
</reference>
<dbReference type="GO" id="GO:0045892">
    <property type="term" value="P:negative regulation of DNA-templated transcription"/>
    <property type="evidence" value="ECO:0007669"/>
    <property type="project" value="UniProtKB-ARBA"/>
</dbReference>
<sequence length="91" mass="10127">MSHLGDEKDVLLKRIRRISGQVQAIERALESDAPCGKTLHLVAAARGALSGLLEKIIEEHAKFHVADPDLSNEERQQGVRELLTAIRQYSK</sequence>
<dbReference type="AlphaFoldDB" id="V8QTN6"/>
<name>V8QTN6_9BURK</name>
<dbReference type="PATRIC" id="fig|1424334.3.peg.1480"/>
<dbReference type="Gene3D" id="1.20.58.1000">
    <property type="entry name" value="Metal-sensitive repressor, helix protomer"/>
    <property type="match status" value="1"/>
</dbReference>
<dbReference type="Proteomes" id="UP000018733">
    <property type="component" value="Unassembled WGS sequence"/>
</dbReference>
<dbReference type="eggNOG" id="COG1937">
    <property type="taxonomic scope" value="Bacteria"/>
</dbReference>
<proteinExistence type="inferred from homology"/>
<evidence type="ECO:0000256" key="1">
    <source>
        <dbReference type="ARBA" id="ARBA00005260"/>
    </source>
</evidence>
<dbReference type="GO" id="GO:0046872">
    <property type="term" value="F:metal ion binding"/>
    <property type="evidence" value="ECO:0007669"/>
    <property type="project" value="InterPro"/>
</dbReference>
<evidence type="ECO:0000313" key="2">
    <source>
        <dbReference type="EMBL" id="ETF02675.1"/>
    </source>
</evidence>
<dbReference type="PANTHER" id="PTHR33677:SF5">
    <property type="entry name" value="TRANSCRIPTIONAL REPRESSOR FRMR"/>
    <property type="match status" value="1"/>
</dbReference>
<dbReference type="CDD" id="cd10153">
    <property type="entry name" value="RcnR-FrmR-like_DUF156"/>
    <property type="match status" value="1"/>
</dbReference>
<dbReference type="RefSeq" id="WP_024004462.1">
    <property type="nucleotide sequence ID" value="NZ_KI650979.1"/>
</dbReference>
<organism evidence="2 3">
    <name type="scientific">Advenella kashmirensis W13003</name>
    <dbReference type="NCBI Taxonomy" id="1424334"/>
    <lineage>
        <taxon>Bacteria</taxon>
        <taxon>Pseudomonadati</taxon>
        <taxon>Pseudomonadota</taxon>
        <taxon>Betaproteobacteria</taxon>
        <taxon>Burkholderiales</taxon>
        <taxon>Alcaligenaceae</taxon>
    </lineage>
</organism>
<keyword evidence="3" id="KW-1185">Reference proteome</keyword>
<protein>
    <submittedName>
        <fullName evidence="2">Transcriptional regulator</fullName>
    </submittedName>
</protein>
<comment type="similarity">
    <text evidence="1">Belongs to the FrmR/RcnR family.</text>
</comment>
<dbReference type="GO" id="GO:0003677">
    <property type="term" value="F:DNA binding"/>
    <property type="evidence" value="ECO:0007669"/>
    <property type="project" value="InterPro"/>
</dbReference>
<dbReference type="Pfam" id="PF02583">
    <property type="entry name" value="Trns_repr_metal"/>
    <property type="match status" value="1"/>
</dbReference>
<evidence type="ECO:0000313" key="3">
    <source>
        <dbReference type="Proteomes" id="UP000018733"/>
    </source>
</evidence>
<comment type="caution">
    <text evidence="2">The sequence shown here is derived from an EMBL/GenBank/DDBJ whole genome shotgun (WGS) entry which is preliminary data.</text>
</comment>
<accession>V8QTN6</accession>
<dbReference type="HOGENOM" id="CLU_130332_3_0_4"/>
<dbReference type="InterPro" id="IPR038390">
    <property type="entry name" value="Metal_Tscrpt_repr_sf"/>
</dbReference>
<gene>
    <name evidence="2" type="ORF">W822_07410</name>
</gene>
<dbReference type="InterPro" id="IPR003735">
    <property type="entry name" value="Metal_Tscrpt_repr"/>
</dbReference>